<keyword evidence="6 8" id="KW-0472">Membrane</keyword>
<reference evidence="10" key="1">
    <citation type="submission" date="2021-01" db="EMBL/GenBank/DDBJ databases">
        <title>Rhizobium sp. strain KVB221 16S ribosomal RNA gene Genome sequencing and assembly.</title>
        <authorList>
            <person name="Kang M."/>
        </authorList>
    </citation>
    <scope>NUCLEOTIDE SEQUENCE</scope>
    <source>
        <strain evidence="10">KVB221</strain>
    </source>
</reference>
<evidence type="ECO:0000256" key="4">
    <source>
        <dbReference type="ARBA" id="ARBA00022989"/>
    </source>
</evidence>
<dbReference type="RefSeq" id="WP_201663073.1">
    <property type="nucleotide sequence ID" value="NZ_JAEQNC010000014.1"/>
</dbReference>
<keyword evidence="2" id="KW-0813">Transport</keyword>
<keyword evidence="5" id="KW-0406">Ion transport</keyword>
<dbReference type="Gene3D" id="1.10.287.70">
    <property type="match status" value="1"/>
</dbReference>
<dbReference type="InterPro" id="IPR027359">
    <property type="entry name" value="Volt_channel_dom_sf"/>
</dbReference>
<dbReference type="SUPFAM" id="SSF81324">
    <property type="entry name" value="Voltage-gated potassium channels"/>
    <property type="match status" value="1"/>
</dbReference>
<dbReference type="Proteomes" id="UP000633219">
    <property type="component" value="Unassembled WGS sequence"/>
</dbReference>
<dbReference type="InterPro" id="IPR028325">
    <property type="entry name" value="VG_K_chnl"/>
</dbReference>
<proteinExistence type="predicted"/>
<accession>A0A936YVJ3</accession>
<keyword evidence="7 10" id="KW-0407">Ion channel</keyword>
<dbReference type="PRINTS" id="PR00169">
    <property type="entry name" value="KCHANNEL"/>
</dbReference>
<dbReference type="InterPro" id="IPR013099">
    <property type="entry name" value="K_chnl_dom"/>
</dbReference>
<dbReference type="GO" id="GO:0008076">
    <property type="term" value="C:voltage-gated potassium channel complex"/>
    <property type="evidence" value="ECO:0007669"/>
    <property type="project" value="InterPro"/>
</dbReference>
<name>A0A936YVJ3_9HYPH</name>
<protein>
    <submittedName>
        <fullName evidence="10">Two pore domain potassium channel family protein</fullName>
    </submittedName>
</protein>
<evidence type="ECO:0000313" key="11">
    <source>
        <dbReference type="Proteomes" id="UP000633219"/>
    </source>
</evidence>
<feature type="transmembrane region" description="Helical" evidence="8">
    <location>
        <begin position="135"/>
        <end position="155"/>
    </location>
</feature>
<evidence type="ECO:0000256" key="2">
    <source>
        <dbReference type="ARBA" id="ARBA00022448"/>
    </source>
</evidence>
<feature type="transmembrane region" description="Helical" evidence="8">
    <location>
        <begin position="21"/>
        <end position="41"/>
    </location>
</feature>
<dbReference type="GO" id="GO:0005249">
    <property type="term" value="F:voltage-gated potassium channel activity"/>
    <property type="evidence" value="ECO:0007669"/>
    <property type="project" value="InterPro"/>
</dbReference>
<dbReference type="PANTHER" id="PTHR11537">
    <property type="entry name" value="VOLTAGE-GATED POTASSIUM CHANNEL"/>
    <property type="match status" value="1"/>
</dbReference>
<organism evidence="10 11">
    <name type="scientific">Rhizobium setariae</name>
    <dbReference type="NCBI Taxonomy" id="2801340"/>
    <lineage>
        <taxon>Bacteria</taxon>
        <taxon>Pseudomonadati</taxon>
        <taxon>Pseudomonadota</taxon>
        <taxon>Alphaproteobacteria</taxon>
        <taxon>Hyphomicrobiales</taxon>
        <taxon>Rhizobiaceae</taxon>
        <taxon>Rhizobium/Agrobacterium group</taxon>
        <taxon>Rhizobium</taxon>
    </lineage>
</organism>
<evidence type="ECO:0000256" key="1">
    <source>
        <dbReference type="ARBA" id="ARBA00004141"/>
    </source>
</evidence>
<dbReference type="GO" id="GO:0001508">
    <property type="term" value="P:action potential"/>
    <property type="evidence" value="ECO:0007669"/>
    <property type="project" value="TreeGrafter"/>
</dbReference>
<gene>
    <name evidence="10" type="ORF">JJB09_21130</name>
</gene>
<evidence type="ECO:0000256" key="8">
    <source>
        <dbReference type="SAM" id="Phobius"/>
    </source>
</evidence>
<evidence type="ECO:0000256" key="3">
    <source>
        <dbReference type="ARBA" id="ARBA00022692"/>
    </source>
</evidence>
<dbReference type="EMBL" id="JAEQNC010000014">
    <property type="protein sequence ID" value="MBL0374521.1"/>
    <property type="molecule type" value="Genomic_DNA"/>
</dbReference>
<feature type="domain" description="Potassium channel" evidence="9">
    <location>
        <begin position="146"/>
        <end position="216"/>
    </location>
</feature>
<evidence type="ECO:0000256" key="7">
    <source>
        <dbReference type="ARBA" id="ARBA00023303"/>
    </source>
</evidence>
<keyword evidence="11" id="KW-1185">Reference proteome</keyword>
<keyword evidence="3 8" id="KW-0812">Transmembrane</keyword>
<comment type="caution">
    <text evidence="10">The sequence shown here is derived from an EMBL/GenBank/DDBJ whole genome shotgun (WGS) entry which is preliminary data.</text>
</comment>
<dbReference type="PANTHER" id="PTHR11537:SF254">
    <property type="entry name" value="POTASSIUM VOLTAGE-GATED CHANNEL PROTEIN SHAB"/>
    <property type="match status" value="1"/>
</dbReference>
<sequence>MRLKVRIAALYEGKSALAHRFRYMLLCIDVLSVLFLVVSTFFLDQVWVKWVDVAFGIYMALDYLARFWIAGRKTSFVIHPLNITDLVATISFLAPLMGGGFSFLRSLRILRLLRSPRVQAKLGQDFPAFRQHQDIVLSAANLVIFLFVMTELVFVTQVGINPHVNNFLDAMYFTVTTLTTTGFGDITLIGELGRLLSILIMVFGVSLFLRLIQTMFRPSKVRYTCQQCGLFLHEADAVHCKHCGAVLNIPSDGSV</sequence>
<dbReference type="Gene3D" id="1.20.120.350">
    <property type="entry name" value="Voltage-gated potassium channels. Chain C"/>
    <property type="match status" value="1"/>
</dbReference>
<feature type="transmembrane region" description="Helical" evidence="8">
    <location>
        <begin position="86"/>
        <end position="104"/>
    </location>
</feature>
<evidence type="ECO:0000313" key="10">
    <source>
        <dbReference type="EMBL" id="MBL0374521.1"/>
    </source>
</evidence>
<evidence type="ECO:0000259" key="9">
    <source>
        <dbReference type="Pfam" id="PF07885"/>
    </source>
</evidence>
<evidence type="ECO:0000256" key="5">
    <source>
        <dbReference type="ARBA" id="ARBA00023065"/>
    </source>
</evidence>
<keyword evidence="4 8" id="KW-1133">Transmembrane helix</keyword>
<dbReference type="Pfam" id="PF07885">
    <property type="entry name" value="Ion_trans_2"/>
    <property type="match status" value="1"/>
</dbReference>
<feature type="transmembrane region" description="Helical" evidence="8">
    <location>
        <begin position="195"/>
        <end position="212"/>
    </location>
</feature>
<evidence type="ECO:0000256" key="6">
    <source>
        <dbReference type="ARBA" id="ARBA00023136"/>
    </source>
</evidence>
<comment type="subcellular location">
    <subcellularLocation>
        <location evidence="1">Membrane</location>
        <topology evidence="1">Multi-pass membrane protein</topology>
    </subcellularLocation>
</comment>
<dbReference type="AlphaFoldDB" id="A0A936YVJ3"/>